<accession>A0A921EZT6</accession>
<dbReference type="AlphaFoldDB" id="A0A921EZT6"/>
<comment type="caution">
    <text evidence="2">The sequence shown here is derived from an EMBL/GenBank/DDBJ whole genome shotgun (WGS) entry which is preliminary data.</text>
</comment>
<dbReference type="Proteomes" id="UP000721920">
    <property type="component" value="Unassembled WGS sequence"/>
</dbReference>
<feature type="signal peptide" evidence="1">
    <location>
        <begin position="1"/>
        <end position="27"/>
    </location>
</feature>
<feature type="chain" id="PRO_5038710904" evidence="1">
    <location>
        <begin position="28"/>
        <end position="350"/>
    </location>
</feature>
<sequence length="350" mass="37261">MFKTNKVIAASMTAVMMLGAVVPVADASAASVKTASKSYRTSHIKKANTYAKKMMKANKDGLKSQAKIFSKSAYPTTGAAAGYSDFLLGLKKQGYKFTKSQKKLVKKNLVVSKKSDPAVLANAIIGLQAIGVNPTKYKPAGAKKNLNLVSTLYKKSMTKQTVNVQSTALIAVSSNKTFKKPSKAAFSKASLSLKIAKNQQSNHGWAYNNTAASVDSDTTAVAVNALTMGKSKNKKVTAAAKAGRSYLKKAVYKNGAFGYVYNGKTNPNANSTAEAILGLATNKTAFNFLNKTAIKKGQTATPLRTMLSYVKSDGTVKDAYSMTLAYGQVSLAASAYHNGKYSSKMVYTFK</sequence>
<dbReference type="EMBL" id="DYXN01000094">
    <property type="protein sequence ID" value="HJE87172.1"/>
    <property type="molecule type" value="Genomic_DNA"/>
</dbReference>
<evidence type="ECO:0000256" key="1">
    <source>
        <dbReference type="SAM" id="SignalP"/>
    </source>
</evidence>
<evidence type="ECO:0000313" key="2">
    <source>
        <dbReference type="EMBL" id="HJE87172.1"/>
    </source>
</evidence>
<keyword evidence="1" id="KW-0732">Signal</keyword>
<dbReference type="SUPFAM" id="SSF48239">
    <property type="entry name" value="Terpenoid cyclases/Protein prenyltransferases"/>
    <property type="match status" value="1"/>
</dbReference>
<organism evidence="2 3">
    <name type="scientific">Levilactobacillus hammesii</name>
    <dbReference type="NCBI Taxonomy" id="267633"/>
    <lineage>
        <taxon>Bacteria</taxon>
        <taxon>Bacillati</taxon>
        <taxon>Bacillota</taxon>
        <taxon>Bacilli</taxon>
        <taxon>Lactobacillales</taxon>
        <taxon>Lactobacillaceae</taxon>
        <taxon>Levilactobacillus</taxon>
    </lineage>
</organism>
<evidence type="ECO:0000313" key="3">
    <source>
        <dbReference type="Proteomes" id="UP000721920"/>
    </source>
</evidence>
<reference evidence="2" key="2">
    <citation type="submission" date="2021-09" db="EMBL/GenBank/DDBJ databases">
        <authorList>
            <person name="Gilroy R."/>
        </authorList>
    </citation>
    <scope>NUCLEOTIDE SEQUENCE</scope>
    <source>
        <strain evidence="2">CHK173-2145</strain>
    </source>
</reference>
<gene>
    <name evidence="2" type="ORF">K8U88_06250</name>
</gene>
<reference evidence="2" key="1">
    <citation type="journal article" date="2021" name="PeerJ">
        <title>Extensive microbial diversity within the chicken gut microbiome revealed by metagenomics and culture.</title>
        <authorList>
            <person name="Gilroy R."/>
            <person name="Ravi A."/>
            <person name="Getino M."/>
            <person name="Pursley I."/>
            <person name="Horton D.L."/>
            <person name="Alikhan N.F."/>
            <person name="Baker D."/>
            <person name="Gharbi K."/>
            <person name="Hall N."/>
            <person name="Watson M."/>
            <person name="Adriaenssens E.M."/>
            <person name="Foster-Nyarko E."/>
            <person name="Jarju S."/>
            <person name="Secka A."/>
            <person name="Antonio M."/>
            <person name="Oren A."/>
            <person name="Chaudhuri R.R."/>
            <person name="La Ragione R."/>
            <person name="Hildebrand F."/>
            <person name="Pallen M.J."/>
        </authorList>
    </citation>
    <scope>NUCLEOTIDE SEQUENCE</scope>
    <source>
        <strain evidence="2">CHK173-2145</strain>
    </source>
</reference>
<dbReference type="Gene3D" id="1.50.10.20">
    <property type="match status" value="1"/>
</dbReference>
<name>A0A921EZT6_9LACO</name>
<protein>
    <submittedName>
        <fullName evidence="2">Fucose-binding lectin II</fullName>
    </submittedName>
</protein>
<proteinExistence type="predicted"/>
<dbReference type="InterPro" id="IPR008930">
    <property type="entry name" value="Terpenoid_cyclase/PrenylTrfase"/>
</dbReference>